<feature type="active site" description="Proton acceptor; specific for L-alanine" evidence="6">
    <location>
        <position position="260"/>
    </location>
</feature>
<dbReference type="CDD" id="cd00430">
    <property type="entry name" value="PLPDE_III_AR"/>
    <property type="match status" value="1"/>
</dbReference>
<dbReference type="PANTHER" id="PTHR30511">
    <property type="entry name" value="ALANINE RACEMASE"/>
    <property type="match status" value="1"/>
</dbReference>
<keyword evidence="4 6" id="KW-0663">Pyridoxal phosphate</keyword>
<feature type="binding site" evidence="6 8">
    <location>
        <position position="136"/>
    </location>
    <ligand>
        <name>substrate</name>
    </ligand>
</feature>
<feature type="modified residue" description="N6-(pyridoxal phosphate)lysine" evidence="6 7">
    <location>
        <position position="38"/>
    </location>
</feature>
<comment type="caution">
    <text evidence="10">The sequence shown here is derived from an EMBL/GenBank/DDBJ whole genome shotgun (WGS) entry which is preliminary data.</text>
</comment>
<reference evidence="10" key="1">
    <citation type="journal article" date="2014" name="Int. J. Syst. Evol. Microbiol.">
        <title>Complete genome sequence of Corynebacterium casei LMG S-19264T (=DSM 44701T), isolated from a smear-ripened cheese.</title>
        <authorList>
            <consortium name="US DOE Joint Genome Institute (JGI-PGF)"/>
            <person name="Walter F."/>
            <person name="Albersmeier A."/>
            <person name="Kalinowski J."/>
            <person name="Ruckert C."/>
        </authorList>
    </citation>
    <scope>NUCLEOTIDE SEQUENCE</scope>
    <source>
        <strain evidence="10">VKM B-2347</strain>
    </source>
</reference>
<proteinExistence type="inferred from homology"/>
<dbReference type="InterPro" id="IPR029066">
    <property type="entry name" value="PLP-binding_barrel"/>
</dbReference>
<evidence type="ECO:0000256" key="2">
    <source>
        <dbReference type="ARBA" id="ARBA00001933"/>
    </source>
</evidence>
<evidence type="ECO:0000313" key="11">
    <source>
        <dbReference type="Proteomes" id="UP001143372"/>
    </source>
</evidence>
<comment type="function">
    <text evidence="6">Catalyzes the interconversion of L-alanine and D-alanine. May also act on other amino acids.</text>
</comment>
<comment type="cofactor">
    <cofactor evidence="2 6 7">
        <name>pyridoxal 5'-phosphate</name>
        <dbReference type="ChEBI" id="CHEBI:597326"/>
    </cofactor>
</comment>
<dbReference type="GO" id="GO:0030170">
    <property type="term" value="F:pyridoxal phosphate binding"/>
    <property type="evidence" value="ECO:0007669"/>
    <property type="project" value="UniProtKB-UniRule"/>
</dbReference>
<keyword evidence="11" id="KW-1185">Reference proteome</keyword>
<dbReference type="Pfam" id="PF00842">
    <property type="entry name" value="Ala_racemase_C"/>
    <property type="match status" value="1"/>
</dbReference>
<evidence type="ECO:0000256" key="5">
    <source>
        <dbReference type="ARBA" id="ARBA00023235"/>
    </source>
</evidence>
<sequence length="380" mass="39651">MISDFAGGRLTIDLGALQDNWRVLSAISPSSECAAVVKADAYGVGLAEAAQALAQAGVKTFFVAHLSEARTARAAAPDAAIYVLNGLPPGACDTYAALGVRPVLGSMAELAEWRAFVSATGADEAAAIHVDTGMARLGLDPEEARALFSSDGIGFRPALVMSHLACADEPDRPETERQRALFAELRSLLPNTPASLANSPGTLIARTSGGDLGFEMRRPGVSLYGSNPLPGRPATMKPVVKLEARIIQTRHVPAGTPVGYGGAETTRRPTRLAILSLGYADGVFRAAGSEHGAPGAFGFAGSVPCPFFGRISMDLVAVDVTDAPESATSRDDWVEILGDDFGVDDLARACGTIGYEVLTALGRRYERRYVGAGHAPLKEA</sequence>
<reference evidence="10" key="2">
    <citation type="submission" date="2023-01" db="EMBL/GenBank/DDBJ databases">
        <authorList>
            <person name="Sun Q."/>
            <person name="Evtushenko L."/>
        </authorList>
    </citation>
    <scope>NUCLEOTIDE SEQUENCE</scope>
    <source>
        <strain evidence="10">VKM B-2347</strain>
    </source>
</reference>
<dbReference type="InterPro" id="IPR000821">
    <property type="entry name" value="Ala_racemase"/>
</dbReference>
<comment type="pathway">
    <text evidence="6">Amino-acid biosynthesis; D-alanine biosynthesis; D-alanine from L-alanine: step 1/1.</text>
</comment>
<evidence type="ECO:0000256" key="4">
    <source>
        <dbReference type="ARBA" id="ARBA00022898"/>
    </source>
</evidence>
<comment type="catalytic activity">
    <reaction evidence="1 6">
        <text>L-alanine = D-alanine</text>
        <dbReference type="Rhea" id="RHEA:20249"/>
        <dbReference type="ChEBI" id="CHEBI:57416"/>
        <dbReference type="ChEBI" id="CHEBI:57972"/>
        <dbReference type="EC" id="5.1.1.1"/>
    </reaction>
</comment>
<dbReference type="SUPFAM" id="SSF50621">
    <property type="entry name" value="Alanine racemase C-terminal domain-like"/>
    <property type="match status" value="1"/>
</dbReference>
<dbReference type="NCBIfam" id="TIGR00492">
    <property type="entry name" value="alr"/>
    <property type="match status" value="1"/>
</dbReference>
<protein>
    <recommendedName>
        <fullName evidence="3 6">Alanine racemase</fullName>
        <ecNumber evidence="3 6">5.1.1.1</ecNumber>
    </recommendedName>
</protein>
<evidence type="ECO:0000256" key="1">
    <source>
        <dbReference type="ARBA" id="ARBA00000316"/>
    </source>
</evidence>
<dbReference type="EMBL" id="BSFI01000006">
    <property type="protein sequence ID" value="GLK67593.1"/>
    <property type="molecule type" value="Genomic_DNA"/>
</dbReference>
<dbReference type="GO" id="GO:0030632">
    <property type="term" value="P:D-alanine biosynthetic process"/>
    <property type="evidence" value="ECO:0007669"/>
    <property type="project" value="UniProtKB-UniRule"/>
</dbReference>
<keyword evidence="5 6" id="KW-0413">Isomerase</keyword>
<dbReference type="RefSeq" id="WP_271167839.1">
    <property type="nucleotide sequence ID" value="NZ_BSFI01000006.1"/>
</dbReference>
<dbReference type="InterPro" id="IPR009006">
    <property type="entry name" value="Ala_racemase/Decarboxylase_C"/>
</dbReference>
<dbReference type="PANTHER" id="PTHR30511:SF0">
    <property type="entry name" value="ALANINE RACEMASE, CATABOLIC-RELATED"/>
    <property type="match status" value="1"/>
</dbReference>
<organism evidence="10 11">
    <name type="scientific">Hansschlegelia plantiphila</name>
    <dbReference type="NCBI Taxonomy" id="374655"/>
    <lineage>
        <taxon>Bacteria</taxon>
        <taxon>Pseudomonadati</taxon>
        <taxon>Pseudomonadota</taxon>
        <taxon>Alphaproteobacteria</taxon>
        <taxon>Hyphomicrobiales</taxon>
        <taxon>Methylopilaceae</taxon>
        <taxon>Hansschlegelia</taxon>
    </lineage>
</organism>
<dbReference type="Pfam" id="PF01168">
    <property type="entry name" value="Ala_racemase_N"/>
    <property type="match status" value="1"/>
</dbReference>
<dbReference type="GO" id="GO:0005829">
    <property type="term" value="C:cytosol"/>
    <property type="evidence" value="ECO:0007669"/>
    <property type="project" value="TreeGrafter"/>
</dbReference>
<evidence type="ECO:0000256" key="8">
    <source>
        <dbReference type="PIRSR" id="PIRSR600821-52"/>
    </source>
</evidence>
<dbReference type="PRINTS" id="PR00992">
    <property type="entry name" value="ALARACEMASE"/>
</dbReference>
<dbReference type="SMART" id="SM01005">
    <property type="entry name" value="Ala_racemase_C"/>
    <property type="match status" value="1"/>
</dbReference>
<dbReference type="Gene3D" id="2.40.37.10">
    <property type="entry name" value="Lyase, Ornithine Decarboxylase, Chain A, domain 1"/>
    <property type="match status" value="1"/>
</dbReference>
<dbReference type="SUPFAM" id="SSF51419">
    <property type="entry name" value="PLP-binding barrel"/>
    <property type="match status" value="1"/>
</dbReference>
<feature type="binding site" evidence="6 8">
    <location>
        <position position="313"/>
    </location>
    <ligand>
        <name>substrate</name>
    </ligand>
</feature>
<dbReference type="Proteomes" id="UP001143372">
    <property type="component" value="Unassembled WGS sequence"/>
</dbReference>
<name>A0A9W6J0Q6_9HYPH</name>
<dbReference type="AlphaFoldDB" id="A0A9W6J0Q6"/>
<evidence type="ECO:0000256" key="7">
    <source>
        <dbReference type="PIRSR" id="PIRSR600821-50"/>
    </source>
</evidence>
<dbReference type="InterPro" id="IPR011079">
    <property type="entry name" value="Ala_racemase_C"/>
</dbReference>
<evidence type="ECO:0000313" key="10">
    <source>
        <dbReference type="EMBL" id="GLK67593.1"/>
    </source>
</evidence>
<dbReference type="GO" id="GO:0008784">
    <property type="term" value="F:alanine racemase activity"/>
    <property type="evidence" value="ECO:0007669"/>
    <property type="project" value="UniProtKB-UniRule"/>
</dbReference>
<dbReference type="HAMAP" id="MF_01201">
    <property type="entry name" value="Ala_racemase"/>
    <property type="match status" value="1"/>
</dbReference>
<evidence type="ECO:0000256" key="6">
    <source>
        <dbReference type="HAMAP-Rule" id="MF_01201"/>
    </source>
</evidence>
<feature type="domain" description="Alanine racemase C-terminal" evidence="9">
    <location>
        <begin position="239"/>
        <end position="370"/>
    </location>
</feature>
<gene>
    <name evidence="10" type="primary">alr_2</name>
    <name evidence="10" type="ORF">GCM10008179_12310</name>
</gene>
<dbReference type="InterPro" id="IPR001608">
    <property type="entry name" value="Ala_racemase_N"/>
</dbReference>
<evidence type="ECO:0000259" key="9">
    <source>
        <dbReference type="SMART" id="SM01005"/>
    </source>
</evidence>
<dbReference type="Gene3D" id="3.20.20.10">
    <property type="entry name" value="Alanine racemase"/>
    <property type="match status" value="1"/>
</dbReference>
<accession>A0A9W6J0Q6</accession>
<evidence type="ECO:0000256" key="3">
    <source>
        <dbReference type="ARBA" id="ARBA00013089"/>
    </source>
</evidence>
<feature type="active site" description="Proton acceptor; specific for D-alanine" evidence="6">
    <location>
        <position position="38"/>
    </location>
</feature>
<dbReference type="EC" id="5.1.1.1" evidence="3 6"/>
<comment type="similarity">
    <text evidence="6">Belongs to the alanine racemase family.</text>
</comment>